<dbReference type="SUPFAM" id="SSF47413">
    <property type="entry name" value="lambda repressor-like DNA-binding domains"/>
    <property type="match status" value="1"/>
</dbReference>
<dbReference type="PROSITE" id="PS50932">
    <property type="entry name" value="HTH_LACI_2"/>
    <property type="match status" value="1"/>
</dbReference>
<dbReference type="InterPro" id="IPR028082">
    <property type="entry name" value="Peripla_BP_I"/>
</dbReference>
<dbReference type="PANTHER" id="PTHR30146:SF109">
    <property type="entry name" value="HTH-TYPE TRANSCRIPTIONAL REGULATOR GALS"/>
    <property type="match status" value="1"/>
</dbReference>
<feature type="domain" description="HTH lacI-type" evidence="4">
    <location>
        <begin position="2"/>
        <end position="56"/>
    </location>
</feature>
<dbReference type="PANTHER" id="PTHR30146">
    <property type="entry name" value="LACI-RELATED TRANSCRIPTIONAL REPRESSOR"/>
    <property type="match status" value="1"/>
</dbReference>
<organism evidence="5 6">
    <name type="scientific">Neobacillus ginsengisoli</name>
    <dbReference type="NCBI Taxonomy" id="904295"/>
    <lineage>
        <taxon>Bacteria</taxon>
        <taxon>Bacillati</taxon>
        <taxon>Bacillota</taxon>
        <taxon>Bacilli</taxon>
        <taxon>Bacillales</taxon>
        <taxon>Bacillaceae</taxon>
        <taxon>Neobacillus</taxon>
    </lineage>
</organism>
<keyword evidence="1" id="KW-0805">Transcription regulation</keyword>
<dbReference type="Pfam" id="PF00356">
    <property type="entry name" value="LacI"/>
    <property type="match status" value="1"/>
</dbReference>
<dbReference type="InterPro" id="IPR010982">
    <property type="entry name" value="Lambda_DNA-bd_dom_sf"/>
</dbReference>
<comment type="caution">
    <text evidence="5">The sequence shown here is derived from an EMBL/GenBank/DDBJ whole genome shotgun (WGS) entry which is preliminary data.</text>
</comment>
<dbReference type="Gene3D" id="3.40.50.2300">
    <property type="match status" value="2"/>
</dbReference>
<evidence type="ECO:0000259" key="4">
    <source>
        <dbReference type="PROSITE" id="PS50932"/>
    </source>
</evidence>
<proteinExistence type="predicted"/>
<evidence type="ECO:0000256" key="1">
    <source>
        <dbReference type="ARBA" id="ARBA00023015"/>
    </source>
</evidence>
<dbReference type="CDD" id="cd01392">
    <property type="entry name" value="HTH_LacI"/>
    <property type="match status" value="1"/>
</dbReference>
<dbReference type="EMBL" id="JAUSTW010000009">
    <property type="protein sequence ID" value="MDQ0201320.1"/>
    <property type="molecule type" value="Genomic_DNA"/>
</dbReference>
<dbReference type="Gene3D" id="1.10.260.40">
    <property type="entry name" value="lambda repressor-like DNA-binding domains"/>
    <property type="match status" value="1"/>
</dbReference>
<protein>
    <submittedName>
        <fullName evidence="5">DNA-binding LacI/PurR family transcriptional regulator</fullName>
    </submittedName>
</protein>
<keyword evidence="2 5" id="KW-0238">DNA-binding</keyword>
<accession>A0ABT9Y0G3</accession>
<dbReference type="CDD" id="cd06267">
    <property type="entry name" value="PBP1_LacI_sugar_binding-like"/>
    <property type="match status" value="1"/>
</dbReference>
<evidence type="ECO:0000313" key="6">
    <source>
        <dbReference type="Proteomes" id="UP001224122"/>
    </source>
</evidence>
<dbReference type="GO" id="GO:0003677">
    <property type="term" value="F:DNA binding"/>
    <property type="evidence" value="ECO:0007669"/>
    <property type="project" value="UniProtKB-KW"/>
</dbReference>
<dbReference type="InterPro" id="IPR046335">
    <property type="entry name" value="LacI/GalR-like_sensor"/>
</dbReference>
<dbReference type="Proteomes" id="UP001224122">
    <property type="component" value="Unassembled WGS sequence"/>
</dbReference>
<gene>
    <name evidence="5" type="ORF">J2S10_004526</name>
</gene>
<keyword evidence="6" id="KW-1185">Reference proteome</keyword>
<dbReference type="RefSeq" id="WP_307412522.1">
    <property type="nucleotide sequence ID" value="NZ_JAUSTW010000009.1"/>
</dbReference>
<dbReference type="InterPro" id="IPR000843">
    <property type="entry name" value="HTH_LacI"/>
</dbReference>
<keyword evidence="3" id="KW-0804">Transcription</keyword>
<evidence type="ECO:0000256" key="3">
    <source>
        <dbReference type="ARBA" id="ARBA00023163"/>
    </source>
</evidence>
<sequence>MSTIKDIAKSVGLSVTTVSRALNDHYDVSEKTKQKIKQAAKELNYSPNSIARSLVMKKTRTIGLLVSELFREGVKDNFTFEVLSGINKCAGQLDYDLVLFSTNSAKQKVKTYTQLCKERRVDGVIISGIKTNDPYLKEIATSDIPCVLIDIPIKSDTVGFVTTDNVLGAKEAVRHLIGLGHTYIAFINGHEFAHVSKKRLEGYNEALEEANIPIQKEWILDGSFSDEVAEQKAAVLLKHYPEITAVFCASDLMALGVIRAANKLNIKVPEDLSIVGYDDIILASYVTPSLTTISQDKYQMGYQAAELLISMLENNTDPHQRLLNTKLIIRESTKLNTKIKS</sequence>
<dbReference type="SUPFAM" id="SSF53822">
    <property type="entry name" value="Periplasmic binding protein-like I"/>
    <property type="match status" value="1"/>
</dbReference>
<reference evidence="5 6" key="1">
    <citation type="submission" date="2023-07" db="EMBL/GenBank/DDBJ databases">
        <title>Genomic Encyclopedia of Type Strains, Phase IV (KMG-IV): sequencing the most valuable type-strain genomes for metagenomic binning, comparative biology and taxonomic classification.</title>
        <authorList>
            <person name="Goeker M."/>
        </authorList>
    </citation>
    <scope>NUCLEOTIDE SEQUENCE [LARGE SCALE GENOMIC DNA]</scope>
    <source>
        <strain evidence="5 6">DSM 27594</strain>
    </source>
</reference>
<evidence type="ECO:0000313" key="5">
    <source>
        <dbReference type="EMBL" id="MDQ0201320.1"/>
    </source>
</evidence>
<dbReference type="Pfam" id="PF13377">
    <property type="entry name" value="Peripla_BP_3"/>
    <property type="match status" value="1"/>
</dbReference>
<dbReference type="SMART" id="SM00354">
    <property type="entry name" value="HTH_LACI"/>
    <property type="match status" value="1"/>
</dbReference>
<evidence type="ECO:0000256" key="2">
    <source>
        <dbReference type="ARBA" id="ARBA00023125"/>
    </source>
</evidence>
<name>A0ABT9Y0G3_9BACI</name>